<dbReference type="NCBIfam" id="TIGR01695">
    <property type="entry name" value="murJ_mviN"/>
    <property type="match status" value="1"/>
</dbReference>
<dbReference type="Pfam" id="PF03023">
    <property type="entry name" value="MurJ"/>
    <property type="match status" value="1"/>
</dbReference>
<feature type="transmembrane region" description="Helical" evidence="8">
    <location>
        <begin position="313"/>
        <end position="337"/>
    </location>
</feature>
<dbReference type="EMBL" id="LR026963">
    <property type="protein sequence ID" value="VBB68945.1"/>
    <property type="molecule type" value="Genomic_DNA"/>
</dbReference>
<dbReference type="GO" id="GO:0005886">
    <property type="term" value="C:plasma membrane"/>
    <property type="evidence" value="ECO:0007669"/>
    <property type="project" value="UniProtKB-SubCell"/>
</dbReference>
<dbReference type="InterPro" id="IPR004268">
    <property type="entry name" value="MurJ"/>
</dbReference>
<dbReference type="PIRSF" id="PIRSF002869">
    <property type="entry name" value="MviN"/>
    <property type="match status" value="1"/>
</dbReference>
<feature type="transmembrane region" description="Helical" evidence="8">
    <location>
        <begin position="408"/>
        <end position="430"/>
    </location>
</feature>
<dbReference type="InterPro" id="IPR051050">
    <property type="entry name" value="Lipid_II_flippase_MurJ/MviN"/>
</dbReference>
<keyword evidence="7 8" id="KW-0472">Membrane</keyword>
<dbReference type="PRINTS" id="PR01806">
    <property type="entry name" value="VIRFACTRMVIN"/>
</dbReference>
<keyword evidence="5" id="KW-0573">Peptidoglycan synthesis</keyword>
<sequence length="521" mass="55831">MALVQDIATISGITLMSRVTGLLRDILIAHTLGAGLAADVFLTAFRLPNLFRRLFAEGAFNAAFVPLYAATLETDGRPEADDFASRTLSTILLLLLIVVCLAEIIMPYLLLLFAPGFRHTPGKMAMATELARITFPYLLFISVLSLQAGVLNALHRFAAAAATPVLLNLSMIGFLLGAAPFMAGPAYALVWGVSVAGVLQLLWLSSICTRAGVHFSLHWPRWDARVCTFARRILPVTFGAGLYQVNLMIDTALASLVSDGAVSFLYYADRISQLPLGVVGVAVGTALLPLLARQIGAGHAEEAIDSQNRAIEFALLLTVPATVALIVLAEPIVSTLFERGAFGATERTATATTLVAFSVGLPAYVLNKVLTPGFFARHDTATSVKIAILALIVNVLLSLILMGPFAHVGIALSSALSAWLNVVVLGAVLYRRGQLRFDRRLKVRLPRLVVISLVMGLFLIAGESALAPWQLSSPVEWEHIRNISVLIIGGFIVFASLAHISGTARPSDLKGLRRLGINSRR</sequence>
<evidence type="ECO:0000313" key="9">
    <source>
        <dbReference type="EMBL" id="VBB68945.1"/>
    </source>
</evidence>
<evidence type="ECO:0000256" key="1">
    <source>
        <dbReference type="ARBA" id="ARBA00004651"/>
    </source>
</evidence>
<feature type="transmembrane region" description="Helical" evidence="8">
    <location>
        <begin position="134"/>
        <end position="154"/>
    </location>
</feature>
<evidence type="ECO:0000256" key="2">
    <source>
        <dbReference type="ARBA" id="ARBA00022475"/>
    </source>
</evidence>
<feature type="transmembrane region" description="Helical" evidence="8">
    <location>
        <begin position="483"/>
        <end position="504"/>
    </location>
</feature>
<dbReference type="GO" id="GO:0008360">
    <property type="term" value="P:regulation of cell shape"/>
    <property type="evidence" value="ECO:0007669"/>
    <property type="project" value="UniProtKB-KW"/>
</dbReference>
<comment type="subcellular location">
    <subcellularLocation>
        <location evidence="1">Cell membrane</location>
        <topology evidence="1">Multi-pass membrane protein</topology>
    </subcellularLocation>
</comment>
<feature type="transmembrane region" description="Helical" evidence="8">
    <location>
        <begin position="233"/>
        <end position="254"/>
    </location>
</feature>
<accession>A0A484H6G9</accession>
<feature type="transmembrane region" description="Helical" evidence="8">
    <location>
        <begin position="91"/>
        <end position="114"/>
    </location>
</feature>
<dbReference type="GO" id="GO:0009252">
    <property type="term" value="P:peptidoglycan biosynthetic process"/>
    <property type="evidence" value="ECO:0007669"/>
    <property type="project" value="UniProtKB-KW"/>
</dbReference>
<feature type="transmembrane region" description="Helical" evidence="8">
    <location>
        <begin position="349"/>
        <end position="370"/>
    </location>
</feature>
<dbReference type="CDD" id="cd13123">
    <property type="entry name" value="MATE_MurJ_like"/>
    <property type="match status" value="1"/>
</dbReference>
<dbReference type="HAMAP" id="MF_02078">
    <property type="entry name" value="MurJ_MviN"/>
    <property type="match status" value="1"/>
</dbReference>
<feature type="transmembrane region" description="Helical" evidence="8">
    <location>
        <begin position="26"/>
        <end position="45"/>
    </location>
</feature>
<evidence type="ECO:0000256" key="7">
    <source>
        <dbReference type="ARBA" id="ARBA00023136"/>
    </source>
</evidence>
<reference evidence="9" key="1">
    <citation type="submission" date="2018-10" db="EMBL/GenBank/DDBJ databases">
        <authorList>
            <person name="Gruber-Vodicka H."/>
            <person name="Jaeckle O."/>
        </authorList>
    </citation>
    <scope>NUCLEOTIDE SEQUENCE</scope>
</reference>
<keyword evidence="3 8" id="KW-0812">Transmembrane</keyword>
<feature type="transmembrane region" description="Helical" evidence="8">
    <location>
        <begin position="189"/>
        <end position="213"/>
    </location>
</feature>
<dbReference type="AlphaFoldDB" id="A0A484H6G9"/>
<dbReference type="GO" id="GO:0015648">
    <property type="term" value="F:lipid-linked peptidoglycan transporter activity"/>
    <property type="evidence" value="ECO:0007669"/>
    <property type="project" value="TreeGrafter"/>
</dbReference>
<keyword evidence="6 8" id="KW-1133">Transmembrane helix</keyword>
<proteinExistence type="inferred from homology"/>
<evidence type="ECO:0000256" key="6">
    <source>
        <dbReference type="ARBA" id="ARBA00022989"/>
    </source>
</evidence>
<dbReference type="PANTHER" id="PTHR47019">
    <property type="entry name" value="LIPID II FLIPPASE MURJ"/>
    <property type="match status" value="1"/>
</dbReference>
<keyword evidence="2" id="KW-1003">Cell membrane</keyword>
<gene>
    <name evidence="9" type="ORF">RIEGSTA812A_PEG_418</name>
</gene>
<dbReference type="PANTHER" id="PTHR47019:SF1">
    <property type="entry name" value="LIPID II FLIPPASE MURJ"/>
    <property type="match status" value="1"/>
</dbReference>
<organism evidence="9">
    <name type="scientific">invertebrate metagenome</name>
    <dbReference type="NCBI Taxonomy" id="1711999"/>
    <lineage>
        <taxon>unclassified sequences</taxon>
        <taxon>metagenomes</taxon>
        <taxon>organismal metagenomes</taxon>
    </lineage>
</organism>
<feature type="transmembrane region" description="Helical" evidence="8">
    <location>
        <begin position="274"/>
        <end position="292"/>
    </location>
</feature>
<protein>
    <submittedName>
        <fullName evidence="9">Proposed peptidoglycan lipid II flippase MurJ</fullName>
    </submittedName>
</protein>
<keyword evidence="4" id="KW-0133">Cell shape</keyword>
<evidence type="ECO:0000256" key="5">
    <source>
        <dbReference type="ARBA" id="ARBA00022984"/>
    </source>
</evidence>
<evidence type="ECO:0000256" key="3">
    <source>
        <dbReference type="ARBA" id="ARBA00022692"/>
    </source>
</evidence>
<evidence type="ECO:0000256" key="4">
    <source>
        <dbReference type="ARBA" id="ARBA00022960"/>
    </source>
</evidence>
<dbReference type="GO" id="GO:0034204">
    <property type="term" value="P:lipid translocation"/>
    <property type="evidence" value="ECO:0007669"/>
    <property type="project" value="TreeGrafter"/>
</dbReference>
<feature type="transmembrane region" description="Helical" evidence="8">
    <location>
        <begin position="382"/>
        <end position="402"/>
    </location>
</feature>
<feature type="transmembrane region" description="Helical" evidence="8">
    <location>
        <begin position="450"/>
        <end position="471"/>
    </location>
</feature>
<evidence type="ECO:0000256" key="8">
    <source>
        <dbReference type="SAM" id="Phobius"/>
    </source>
</evidence>
<name>A0A484H6G9_9ZZZZ</name>
<feature type="transmembrane region" description="Helical" evidence="8">
    <location>
        <begin position="166"/>
        <end position="183"/>
    </location>
</feature>